<feature type="region of interest" description="Disordered" evidence="1">
    <location>
        <begin position="1"/>
        <end position="35"/>
    </location>
</feature>
<evidence type="ECO:0000256" key="1">
    <source>
        <dbReference type="SAM" id="MobiDB-lite"/>
    </source>
</evidence>
<accession>A0A2J8XSA6</accession>
<evidence type="ECO:0000313" key="2">
    <source>
        <dbReference type="EMBL" id="PNJ84925.1"/>
    </source>
</evidence>
<gene>
    <name evidence="2" type="ORF">CR201_G0053100</name>
</gene>
<protein>
    <submittedName>
        <fullName evidence="2">EPS8L2 isoform 8</fullName>
    </submittedName>
</protein>
<proteinExistence type="predicted"/>
<comment type="caution">
    <text evidence="2">The sequence shown here is derived from an EMBL/GenBank/DDBJ whole genome shotgun (WGS) entry which is preliminary data.</text>
</comment>
<organism evidence="2">
    <name type="scientific">Pongo abelii</name>
    <name type="common">Sumatran orangutan</name>
    <name type="synonym">Pongo pygmaeus abelii</name>
    <dbReference type="NCBI Taxonomy" id="9601"/>
    <lineage>
        <taxon>Eukaryota</taxon>
        <taxon>Metazoa</taxon>
        <taxon>Chordata</taxon>
        <taxon>Craniata</taxon>
        <taxon>Vertebrata</taxon>
        <taxon>Euteleostomi</taxon>
        <taxon>Mammalia</taxon>
        <taxon>Eutheria</taxon>
        <taxon>Euarchontoglires</taxon>
        <taxon>Primates</taxon>
        <taxon>Haplorrhini</taxon>
        <taxon>Catarrhini</taxon>
        <taxon>Hominidae</taxon>
        <taxon>Pongo</taxon>
    </lineage>
</organism>
<dbReference type="AlphaFoldDB" id="A0A2J8XSA6"/>
<dbReference type="EMBL" id="NDHI03003334">
    <property type="protein sequence ID" value="PNJ84925.1"/>
    <property type="molecule type" value="Genomic_DNA"/>
</dbReference>
<sequence length="35" mass="3508">MSQSGTMSCCPGATNGSLGRSDGVAKMSPKDLFGE</sequence>
<name>A0A2J8XSA6_PONAB</name>
<reference evidence="2" key="1">
    <citation type="submission" date="2017-12" db="EMBL/GenBank/DDBJ databases">
        <title>High-resolution comparative analysis of great ape genomes.</title>
        <authorList>
            <person name="Pollen A."/>
            <person name="Hastie A."/>
            <person name="Hormozdiari F."/>
            <person name="Dougherty M."/>
            <person name="Liu R."/>
            <person name="Chaisson M."/>
            <person name="Hoppe E."/>
            <person name="Hill C."/>
            <person name="Pang A."/>
            <person name="Hillier L."/>
            <person name="Baker C."/>
            <person name="Armstrong J."/>
            <person name="Shendure J."/>
            <person name="Paten B."/>
            <person name="Wilson R."/>
            <person name="Chao H."/>
            <person name="Schneider V."/>
            <person name="Ventura M."/>
            <person name="Kronenberg Z."/>
            <person name="Murali S."/>
            <person name="Gordon D."/>
            <person name="Cantsilieris S."/>
            <person name="Munson K."/>
            <person name="Nelson B."/>
            <person name="Raja A."/>
            <person name="Underwood J."/>
            <person name="Diekhans M."/>
            <person name="Fiddes I."/>
            <person name="Haussler D."/>
            <person name="Eichler E."/>
        </authorList>
    </citation>
    <scope>NUCLEOTIDE SEQUENCE [LARGE SCALE GENOMIC DNA]</scope>
    <source>
        <strain evidence="2">Susie</strain>
    </source>
</reference>